<proteinExistence type="inferred from homology"/>
<gene>
    <name evidence="3" type="ORF">FGK64_05740</name>
</gene>
<evidence type="ECO:0000256" key="1">
    <source>
        <dbReference type="ARBA" id="ARBA00035644"/>
    </source>
</evidence>
<dbReference type="Gene3D" id="2.40.30.10">
    <property type="entry name" value="Translation factors"/>
    <property type="match status" value="1"/>
</dbReference>
<dbReference type="InterPro" id="IPR039374">
    <property type="entry name" value="SIP_fam"/>
</dbReference>
<dbReference type="RefSeq" id="WP_138862798.1">
    <property type="nucleotide sequence ID" value="NZ_VCPC01000001.1"/>
</dbReference>
<dbReference type="Pfam" id="PF04954">
    <property type="entry name" value="SIP"/>
    <property type="match status" value="1"/>
</dbReference>
<name>A0ABY2XFK6_9RHOB</name>
<dbReference type="InterPro" id="IPR039261">
    <property type="entry name" value="FNR_nucleotide-bd"/>
</dbReference>
<sequence length="344" mass="37638">MTLAATITARTVTPAPDDLIAGLAHRAREADLIVQDSASTLTVTAPLARLSLDRTADAIALRLDADDDTALFHFREYLLWLLDDVAPGLSDGLNWQGDIPRNSTPPNFQTATVRAVRRVAPRFLRVTLACTNIARLIEERGMHFSLLIPPQGLTPIWPRLDENGRAVWPKGADALHRAAYTFVSLDAQAGTFDFDVFEHAGGRATDWARNAQPGDPVALTGPGSGDFPDTTALLIAGDETALPAIRRILEQADPATTGTALVEVGHPDDICPLTRPAGMTLTWLIRDQGETLWQRLETEPLPDSPTPFVWVAAEKDLVRRAKARFEGELHLPRAQTYLAYYWSA</sequence>
<dbReference type="CDD" id="cd06193">
    <property type="entry name" value="siderophore_interacting"/>
    <property type="match status" value="1"/>
</dbReference>
<protein>
    <submittedName>
        <fullName evidence="3">Siderophore-interacting protein</fullName>
    </submittedName>
</protein>
<comment type="similarity">
    <text evidence="1">Belongs to the SIP oxidoreductase family.</text>
</comment>
<dbReference type="Gene3D" id="3.40.50.80">
    <property type="entry name" value="Nucleotide-binding domain of ferredoxin-NADP reductase (FNR) module"/>
    <property type="match status" value="1"/>
</dbReference>
<comment type="caution">
    <text evidence="3">The sequence shown here is derived from an EMBL/GenBank/DDBJ whole genome shotgun (WGS) entry which is preliminary data.</text>
</comment>
<reference evidence="3 4" key="1">
    <citation type="submission" date="2019-05" db="EMBL/GenBank/DDBJ databases">
        <title>Marivita sp. nov. isolated from sea sediment.</title>
        <authorList>
            <person name="Kim W."/>
        </authorList>
    </citation>
    <scope>NUCLEOTIDE SEQUENCE [LARGE SCALE GENOMIC DNA]</scope>
    <source>
        <strain evidence="3 4">CAU 1492</strain>
    </source>
</reference>
<evidence type="ECO:0000313" key="4">
    <source>
        <dbReference type="Proteomes" id="UP001191082"/>
    </source>
</evidence>
<dbReference type="SUPFAM" id="SSF63380">
    <property type="entry name" value="Riboflavin synthase domain-like"/>
    <property type="match status" value="1"/>
</dbReference>
<dbReference type="InterPro" id="IPR013113">
    <property type="entry name" value="SIP_FAD-bd"/>
</dbReference>
<dbReference type="InterPro" id="IPR017927">
    <property type="entry name" value="FAD-bd_FR_type"/>
</dbReference>
<evidence type="ECO:0000313" key="3">
    <source>
        <dbReference type="EMBL" id="TMV15453.1"/>
    </source>
</evidence>
<dbReference type="PANTHER" id="PTHR30157:SF0">
    <property type="entry name" value="NADPH-DEPENDENT FERRIC-CHELATE REDUCTASE"/>
    <property type="match status" value="1"/>
</dbReference>
<dbReference type="Proteomes" id="UP001191082">
    <property type="component" value="Unassembled WGS sequence"/>
</dbReference>
<organism evidence="3 4">
    <name type="scientific">Arenibacterium halophilum</name>
    <dbReference type="NCBI Taxonomy" id="2583821"/>
    <lineage>
        <taxon>Bacteria</taxon>
        <taxon>Pseudomonadati</taxon>
        <taxon>Pseudomonadota</taxon>
        <taxon>Alphaproteobacteria</taxon>
        <taxon>Rhodobacterales</taxon>
        <taxon>Paracoccaceae</taxon>
        <taxon>Arenibacterium</taxon>
    </lineage>
</organism>
<evidence type="ECO:0000259" key="2">
    <source>
        <dbReference type="PROSITE" id="PS51384"/>
    </source>
</evidence>
<dbReference type="PANTHER" id="PTHR30157">
    <property type="entry name" value="FERRIC REDUCTASE, NADPH-DEPENDENT"/>
    <property type="match status" value="1"/>
</dbReference>
<dbReference type="PROSITE" id="PS51384">
    <property type="entry name" value="FAD_FR"/>
    <property type="match status" value="1"/>
</dbReference>
<dbReference type="Pfam" id="PF08021">
    <property type="entry name" value="FAD_binding_9"/>
    <property type="match status" value="1"/>
</dbReference>
<keyword evidence="4" id="KW-1185">Reference proteome</keyword>
<accession>A0ABY2XFK6</accession>
<dbReference type="InterPro" id="IPR017938">
    <property type="entry name" value="Riboflavin_synthase-like_b-brl"/>
</dbReference>
<dbReference type="InterPro" id="IPR007037">
    <property type="entry name" value="SIP_rossman_dom"/>
</dbReference>
<feature type="domain" description="FAD-binding FR-type" evidence="2">
    <location>
        <begin position="106"/>
        <end position="229"/>
    </location>
</feature>
<dbReference type="EMBL" id="VCPC01000001">
    <property type="protein sequence ID" value="TMV15453.1"/>
    <property type="molecule type" value="Genomic_DNA"/>
</dbReference>